<keyword evidence="3 7" id="KW-1003">Cell membrane</keyword>
<dbReference type="OrthoDB" id="6194196at2"/>
<dbReference type="InterPro" id="IPR052383">
    <property type="entry name" value="Anti-sigma-E_RseA-like"/>
</dbReference>
<dbReference type="RefSeq" id="WP_107244363.1">
    <property type="nucleotide sequence ID" value="NZ_PYMJ01000025.1"/>
</dbReference>
<dbReference type="Gene3D" id="1.20.5.3960">
    <property type="match status" value="1"/>
</dbReference>
<dbReference type="PANTHER" id="PTHR38104:SF1">
    <property type="entry name" value="ANTI-SIGMA-E FACTOR RSEA"/>
    <property type="match status" value="1"/>
</dbReference>
<evidence type="ECO:0000259" key="9">
    <source>
        <dbReference type="Pfam" id="PF03873"/>
    </source>
</evidence>
<dbReference type="CDD" id="cd16328">
    <property type="entry name" value="RseA_N"/>
    <property type="match status" value="1"/>
</dbReference>
<dbReference type="InterPro" id="IPR036147">
    <property type="entry name" value="Anti-sigma_E_RseA_N_sf"/>
</dbReference>
<evidence type="ECO:0000256" key="4">
    <source>
        <dbReference type="ARBA" id="ARBA00022692"/>
    </source>
</evidence>
<gene>
    <name evidence="10" type="ORF">C9J12_20325</name>
</gene>
<keyword evidence="11" id="KW-1185">Reference proteome</keyword>
<dbReference type="Gene3D" id="1.10.10.880">
    <property type="entry name" value="Anti sigma-E protein RseA, N-terminal domain"/>
    <property type="match status" value="1"/>
</dbReference>
<dbReference type="PANTHER" id="PTHR38104">
    <property type="match status" value="1"/>
</dbReference>
<comment type="subcellular location">
    <subcellularLocation>
        <location evidence="7">Cell inner membrane</location>
    </subcellularLocation>
    <subcellularLocation>
        <location evidence="1">Cell membrane</location>
        <topology evidence="1">Single-pass membrane protein</topology>
    </subcellularLocation>
</comment>
<name>A0A2T3JAX8_9GAMM</name>
<keyword evidence="6 7" id="KW-0472">Membrane</keyword>
<comment type="subunit">
    <text evidence="7">Interacts 1:1 with ECF RNA polymerase sigma-E (RpoE); this inhibits the interaction of sigma-E with the RNA polymerase catalytic core and leads to a decreased expression of sigma-E-regulated genes. Interacts with RseB.</text>
</comment>
<accession>A0A2T3JAX8</accession>
<evidence type="ECO:0000313" key="11">
    <source>
        <dbReference type="Proteomes" id="UP000240987"/>
    </source>
</evidence>
<dbReference type="InterPro" id="IPR026279">
    <property type="entry name" value="RseA"/>
</dbReference>
<feature type="domain" description="Anti sigma-E protein RseA N-terminal" evidence="8">
    <location>
        <begin position="1"/>
        <end position="110"/>
    </location>
</feature>
<dbReference type="Pfam" id="PF03872">
    <property type="entry name" value="RseA_N"/>
    <property type="match status" value="1"/>
</dbReference>
<comment type="similarity">
    <text evidence="2 7">Belongs to the RseA family.</text>
</comment>
<dbReference type="PIRSF" id="PIRSF016938">
    <property type="entry name" value="RseA"/>
    <property type="match status" value="1"/>
</dbReference>
<evidence type="ECO:0000256" key="5">
    <source>
        <dbReference type="ARBA" id="ARBA00022989"/>
    </source>
</evidence>
<evidence type="ECO:0000256" key="2">
    <source>
        <dbReference type="ARBA" id="ARBA00005837"/>
    </source>
</evidence>
<keyword evidence="7" id="KW-0997">Cell inner membrane</keyword>
<comment type="function">
    <text evidence="7">An anti-sigma factor for extracytoplasmic function (ECF) sigma factor sigma-E (RpoE). ECF sigma factors are held in an inactive form by an anti-sigma factor until released by regulated intramembrane proteolysis (RIP). RIP occurs when an extracytoplasmic signal triggers a concerted proteolytic cascade to transmit information and elicit cellular responses. The membrane-spanning regulatory substrate protein is first cut periplasmically (site-1 protease, S1P, DegS), then within the membrane itself (site-2 protease, S2P, RseP), while cytoplasmic proteases finish degrading the anti-sigma factor, liberating sigma-E.</text>
</comment>
<dbReference type="EMBL" id="PYMJ01000025">
    <property type="protein sequence ID" value="PSU46013.1"/>
    <property type="molecule type" value="Genomic_DNA"/>
</dbReference>
<dbReference type="Proteomes" id="UP000240987">
    <property type="component" value="Unassembled WGS sequence"/>
</dbReference>
<sequence>MADKEKISALVDGEELDQSIINALTVDKESEQSWHDFNLIGDVIRGDAPQCKEWNIAGSVALALDNEPAHVGLTDFSAEPDVIVPVVDTPVIDIRTAQKTESQPTPRQAKRTLPAWLTQFGQVAIAASVSLAVIVGVQQYNGGDDALVADATNSQLPVLQTIPFGGKAEPVSLTRDSVRTGAHNSAPSEAQLMEQRRRINAMLQDYELQLRFNAEDGSIDRTLLEANSSVAD</sequence>
<evidence type="ECO:0000256" key="3">
    <source>
        <dbReference type="ARBA" id="ARBA00022475"/>
    </source>
</evidence>
<dbReference type="InterPro" id="IPR005573">
    <property type="entry name" value="Anti-sigma_E_RseA_C"/>
</dbReference>
<feature type="domain" description="Anti sigma-E protein RseA C-terminal" evidence="9">
    <location>
        <begin position="155"/>
        <end position="211"/>
    </location>
</feature>
<reference evidence="10 11" key="1">
    <citation type="submission" date="2018-01" db="EMBL/GenBank/DDBJ databases">
        <title>Whole genome sequencing of Histamine producing bacteria.</title>
        <authorList>
            <person name="Butler K."/>
        </authorList>
    </citation>
    <scope>NUCLEOTIDE SEQUENCE [LARGE SCALE GENOMIC DNA]</scope>
    <source>
        <strain evidence="10 11">JCM 12947</strain>
    </source>
</reference>
<evidence type="ECO:0000256" key="7">
    <source>
        <dbReference type="PIRNR" id="PIRNR016938"/>
    </source>
</evidence>
<evidence type="ECO:0000313" key="10">
    <source>
        <dbReference type="EMBL" id="PSU46013.1"/>
    </source>
</evidence>
<organism evidence="10 11">
    <name type="scientific">Photobacterium frigidiphilum</name>
    <dbReference type="NCBI Taxonomy" id="264736"/>
    <lineage>
        <taxon>Bacteria</taxon>
        <taxon>Pseudomonadati</taxon>
        <taxon>Pseudomonadota</taxon>
        <taxon>Gammaproteobacteria</taxon>
        <taxon>Vibrionales</taxon>
        <taxon>Vibrionaceae</taxon>
        <taxon>Photobacterium</taxon>
    </lineage>
</organism>
<keyword evidence="4" id="KW-0812">Transmembrane</keyword>
<evidence type="ECO:0000256" key="6">
    <source>
        <dbReference type="ARBA" id="ARBA00023136"/>
    </source>
</evidence>
<evidence type="ECO:0000259" key="8">
    <source>
        <dbReference type="Pfam" id="PF03872"/>
    </source>
</evidence>
<dbReference type="InterPro" id="IPR005572">
    <property type="entry name" value="Anti-sigma_E_RseA_N"/>
</dbReference>
<protein>
    <recommendedName>
        <fullName evidence="7">Anti-sigma-E factor RseA</fullName>
    </recommendedName>
    <alternativeName>
        <fullName evidence="7">Regulator of SigE</fullName>
    </alternativeName>
    <alternativeName>
        <fullName evidence="7">Sigma-E anti-sigma factor RseA</fullName>
    </alternativeName>
    <alternativeName>
        <fullName evidence="7">Sigma-E factor negative regulatory protein</fullName>
    </alternativeName>
</protein>
<dbReference type="GO" id="GO:0005886">
    <property type="term" value="C:plasma membrane"/>
    <property type="evidence" value="ECO:0007669"/>
    <property type="project" value="UniProtKB-SubCell"/>
</dbReference>
<dbReference type="SUPFAM" id="SSF89069">
    <property type="entry name" value="N-terminal, cytoplasmic domain of anti-sigmaE factor RseA"/>
    <property type="match status" value="1"/>
</dbReference>
<dbReference type="AlphaFoldDB" id="A0A2T3JAX8"/>
<dbReference type="Pfam" id="PF03873">
    <property type="entry name" value="RseA_C"/>
    <property type="match status" value="1"/>
</dbReference>
<comment type="caution">
    <text evidence="10">The sequence shown here is derived from an EMBL/GenBank/DDBJ whole genome shotgun (WGS) entry which is preliminary data.</text>
</comment>
<dbReference type="GO" id="GO:0016989">
    <property type="term" value="F:sigma factor antagonist activity"/>
    <property type="evidence" value="ECO:0007669"/>
    <property type="project" value="InterPro"/>
</dbReference>
<keyword evidence="5" id="KW-1133">Transmembrane helix</keyword>
<evidence type="ECO:0000256" key="1">
    <source>
        <dbReference type="ARBA" id="ARBA00004162"/>
    </source>
</evidence>
<proteinExistence type="inferred from homology"/>